<keyword evidence="2 4" id="KW-0238">DNA-binding</keyword>
<dbReference type="PANTHER" id="PTHR30055:SF234">
    <property type="entry name" value="HTH-TYPE TRANSCRIPTIONAL REGULATOR BETI"/>
    <property type="match status" value="1"/>
</dbReference>
<evidence type="ECO:0000259" key="5">
    <source>
        <dbReference type="PROSITE" id="PS50977"/>
    </source>
</evidence>
<dbReference type="Gene3D" id="1.10.357.10">
    <property type="entry name" value="Tetracycline Repressor, domain 2"/>
    <property type="match status" value="1"/>
</dbReference>
<gene>
    <name evidence="6" type="ORF">Z045_21290</name>
</gene>
<dbReference type="EMBL" id="AZXY01000012">
    <property type="protein sequence ID" value="KSZ56940.1"/>
    <property type="molecule type" value="Genomic_DNA"/>
</dbReference>
<dbReference type="GO" id="GO:0000976">
    <property type="term" value="F:transcription cis-regulatory region binding"/>
    <property type="evidence" value="ECO:0007669"/>
    <property type="project" value="TreeGrafter"/>
</dbReference>
<keyword evidence="3" id="KW-0804">Transcription</keyword>
<keyword evidence="1" id="KW-0805">Transcription regulation</keyword>
<name>A0A0V9UG57_9NOCA</name>
<dbReference type="RefSeq" id="WP_238588733.1">
    <property type="nucleotide sequence ID" value="NZ_AZXY01000012.1"/>
</dbReference>
<reference evidence="7" key="1">
    <citation type="submission" date="2015-01" db="EMBL/GenBank/DDBJ databases">
        <title>Draft genome sequence of Rhodococcus pyridinivorans strain KG-16, a hydrocarbon-degrading bacterium.</title>
        <authorList>
            <person name="Aggarwal R.K."/>
            <person name="Dawar C."/>
        </authorList>
    </citation>
    <scope>NUCLEOTIDE SEQUENCE [LARGE SCALE GENOMIC DNA]</scope>
    <source>
        <strain evidence="7">KG-16</strain>
    </source>
</reference>
<protein>
    <submittedName>
        <fullName evidence="6">TetR family transcriptional regulator</fullName>
    </submittedName>
</protein>
<feature type="domain" description="HTH tetR-type" evidence="5">
    <location>
        <begin position="17"/>
        <end position="77"/>
    </location>
</feature>
<dbReference type="PROSITE" id="PS50977">
    <property type="entry name" value="HTH_TETR_2"/>
    <property type="match status" value="1"/>
</dbReference>
<dbReference type="Proteomes" id="UP000053060">
    <property type="component" value="Unassembled WGS sequence"/>
</dbReference>
<dbReference type="Pfam" id="PF00440">
    <property type="entry name" value="TetR_N"/>
    <property type="match status" value="1"/>
</dbReference>
<dbReference type="PATRIC" id="fig|1441730.3.peg.4457"/>
<sequence>MAEQPARSGRRSGRRPRLSLDDWTEAGLRLLVSEGRSAVKISRLCDDLGVTKGSFYWHFSDIDDLMKAIATRYTSQDNDAARGLTSLEELPVDERLAHMGAMLVDERAWEAEVAVREWARSDPQVAESVRALDQRIMAVVRNCFLELGFDEEEAELRAGTLVYAGIGFLYGRDSLPSPTATQIQELLKILVRR</sequence>
<evidence type="ECO:0000256" key="2">
    <source>
        <dbReference type="ARBA" id="ARBA00023125"/>
    </source>
</evidence>
<evidence type="ECO:0000313" key="7">
    <source>
        <dbReference type="Proteomes" id="UP000053060"/>
    </source>
</evidence>
<dbReference type="InterPro" id="IPR009057">
    <property type="entry name" value="Homeodomain-like_sf"/>
</dbReference>
<evidence type="ECO:0000256" key="4">
    <source>
        <dbReference type="PROSITE-ProRule" id="PRU00335"/>
    </source>
</evidence>
<evidence type="ECO:0000256" key="1">
    <source>
        <dbReference type="ARBA" id="ARBA00023015"/>
    </source>
</evidence>
<dbReference type="InterPro" id="IPR050109">
    <property type="entry name" value="HTH-type_TetR-like_transc_reg"/>
</dbReference>
<organism evidence="6 7">
    <name type="scientific">Rhodococcus pyridinivorans KG-16</name>
    <dbReference type="NCBI Taxonomy" id="1441730"/>
    <lineage>
        <taxon>Bacteria</taxon>
        <taxon>Bacillati</taxon>
        <taxon>Actinomycetota</taxon>
        <taxon>Actinomycetes</taxon>
        <taxon>Mycobacteriales</taxon>
        <taxon>Nocardiaceae</taxon>
        <taxon>Rhodococcus</taxon>
    </lineage>
</organism>
<dbReference type="InterPro" id="IPR001647">
    <property type="entry name" value="HTH_TetR"/>
</dbReference>
<dbReference type="AlphaFoldDB" id="A0A0V9UG57"/>
<feature type="DNA-binding region" description="H-T-H motif" evidence="4">
    <location>
        <begin position="40"/>
        <end position="59"/>
    </location>
</feature>
<dbReference type="PANTHER" id="PTHR30055">
    <property type="entry name" value="HTH-TYPE TRANSCRIPTIONAL REGULATOR RUTR"/>
    <property type="match status" value="1"/>
</dbReference>
<comment type="caution">
    <text evidence="6">The sequence shown here is derived from an EMBL/GenBank/DDBJ whole genome shotgun (WGS) entry which is preliminary data.</text>
</comment>
<reference evidence="6 7" key="2">
    <citation type="journal article" date="2016" name="Genome Announc.">
        <title>Draft Genome Sequence of a Versatile Hydrocarbon-Degrading Bacterium, Rhodococcus pyridinivorans Strain KG-16, Collected from Oil Fields in India.</title>
        <authorList>
            <person name="Aggarwal R.K."/>
            <person name="Dawar C."/>
            <person name="Phanindranath R."/>
            <person name="Mutnuri L."/>
            <person name="Dayal A.M."/>
        </authorList>
    </citation>
    <scope>NUCLEOTIDE SEQUENCE [LARGE SCALE GENOMIC DNA]</scope>
    <source>
        <strain evidence="6 7">KG-16</strain>
    </source>
</reference>
<evidence type="ECO:0000313" key="6">
    <source>
        <dbReference type="EMBL" id="KSZ56940.1"/>
    </source>
</evidence>
<evidence type="ECO:0000256" key="3">
    <source>
        <dbReference type="ARBA" id="ARBA00023163"/>
    </source>
</evidence>
<proteinExistence type="predicted"/>
<dbReference type="GO" id="GO:0003700">
    <property type="term" value="F:DNA-binding transcription factor activity"/>
    <property type="evidence" value="ECO:0007669"/>
    <property type="project" value="TreeGrafter"/>
</dbReference>
<dbReference type="SUPFAM" id="SSF46689">
    <property type="entry name" value="Homeodomain-like"/>
    <property type="match status" value="1"/>
</dbReference>
<accession>A0A0V9UG57</accession>